<dbReference type="STRING" id="1302689.RG47T_0376"/>
<dbReference type="Proteomes" id="UP000186720">
    <property type="component" value="Unassembled WGS sequence"/>
</dbReference>
<dbReference type="AlphaFoldDB" id="A0A1Q5ZTD4"/>
<dbReference type="EMBL" id="MPPL01000001">
    <property type="protein sequence ID" value="OKS84938.1"/>
    <property type="molecule type" value="Genomic_DNA"/>
</dbReference>
<keyword evidence="3" id="KW-1185">Reference proteome</keyword>
<name>A0A1Q5ZTD4_9SPHI</name>
<accession>A0A1Q5ZTD4</accession>
<keyword evidence="1" id="KW-0472">Membrane</keyword>
<reference evidence="2 3" key="1">
    <citation type="submission" date="2016-11" db="EMBL/GenBank/DDBJ databases">
        <title>Whole Genome Sequencing of Mucilaginibacter polytrichastri RG4-7(T) isolated from the moss sample.</title>
        <authorList>
            <person name="Li Y."/>
        </authorList>
    </citation>
    <scope>NUCLEOTIDE SEQUENCE [LARGE SCALE GENOMIC DNA]</scope>
    <source>
        <strain evidence="2 3">RG4-7</strain>
    </source>
</reference>
<evidence type="ECO:0000256" key="1">
    <source>
        <dbReference type="SAM" id="Phobius"/>
    </source>
</evidence>
<keyword evidence="1" id="KW-0812">Transmembrane</keyword>
<evidence type="ECO:0000313" key="3">
    <source>
        <dbReference type="Proteomes" id="UP000186720"/>
    </source>
</evidence>
<organism evidence="2 3">
    <name type="scientific">Mucilaginibacter polytrichastri</name>
    <dbReference type="NCBI Taxonomy" id="1302689"/>
    <lineage>
        <taxon>Bacteria</taxon>
        <taxon>Pseudomonadati</taxon>
        <taxon>Bacteroidota</taxon>
        <taxon>Sphingobacteriia</taxon>
        <taxon>Sphingobacteriales</taxon>
        <taxon>Sphingobacteriaceae</taxon>
        <taxon>Mucilaginibacter</taxon>
    </lineage>
</organism>
<feature type="transmembrane region" description="Helical" evidence="1">
    <location>
        <begin position="20"/>
        <end position="38"/>
    </location>
</feature>
<sequence length="44" mass="4871">MAIIVQTIDTLHAPKSVLPAFMLIPIFPFLTINSISILRQYDAG</sequence>
<protein>
    <submittedName>
        <fullName evidence="2">Uncharacterized protein</fullName>
    </submittedName>
</protein>
<proteinExistence type="predicted"/>
<gene>
    <name evidence="2" type="ORF">RG47T_0376</name>
</gene>
<keyword evidence="1" id="KW-1133">Transmembrane helix</keyword>
<evidence type="ECO:0000313" key="2">
    <source>
        <dbReference type="EMBL" id="OKS84938.1"/>
    </source>
</evidence>
<comment type="caution">
    <text evidence="2">The sequence shown here is derived from an EMBL/GenBank/DDBJ whole genome shotgun (WGS) entry which is preliminary data.</text>
</comment>